<dbReference type="GO" id="GO:0070370">
    <property type="term" value="P:cellular heat acclimation"/>
    <property type="evidence" value="ECO:0007669"/>
    <property type="project" value="TreeGrafter"/>
</dbReference>
<keyword evidence="3" id="KW-0539">Nucleus</keyword>
<proteinExistence type="inferred from homology"/>
<dbReference type="Gene3D" id="1.20.5.430">
    <property type="match status" value="1"/>
</dbReference>
<name>A0A7M7KH16_VARDE</name>
<dbReference type="Pfam" id="PF06825">
    <property type="entry name" value="HSBP1"/>
    <property type="match status" value="1"/>
</dbReference>
<dbReference type="GO" id="GO:0005829">
    <property type="term" value="C:cytosol"/>
    <property type="evidence" value="ECO:0007669"/>
    <property type="project" value="TreeGrafter"/>
</dbReference>
<evidence type="ECO:0000256" key="8">
    <source>
        <dbReference type="SAM" id="MobiDB-lite"/>
    </source>
</evidence>
<feature type="compositionally biased region" description="Polar residues" evidence="8">
    <location>
        <begin position="90"/>
        <end position="102"/>
    </location>
</feature>
<feature type="compositionally biased region" description="Polar residues" evidence="8">
    <location>
        <begin position="1"/>
        <end position="11"/>
    </location>
</feature>
<dbReference type="KEGG" id="vde:111252674"/>
<comment type="subunit">
    <text evidence="5">Homohexamer. Associates with heptad repeats of HSF1 trimers and probably also HSF1 monomers, and with HSP70. Association with HSF1 trimers and HSP70 coincides with attenuation of heat shock response and the conversion of HSF1 trimer to monomer.</text>
</comment>
<dbReference type="Proteomes" id="UP000594260">
    <property type="component" value="Unplaced"/>
</dbReference>
<feature type="compositionally biased region" description="Basic and acidic residues" evidence="8">
    <location>
        <begin position="104"/>
        <end position="118"/>
    </location>
</feature>
<accession>A0A7M7KH16</accession>
<protein>
    <recommendedName>
        <fullName evidence="6">Heat shock factor-binding protein 1</fullName>
    </recommendedName>
</protein>
<feature type="region of interest" description="Disordered" evidence="8">
    <location>
        <begin position="86"/>
        <end position="118"/>
    </location>
</feature>
<dbReference type="OrthoDB" id="4159489at2759"/>
<evidence type="ECO:0000313" key="9">
    <source>
        <dbReference type="EnsemblMetazoa" id="XP_022666679"/>
    </source>
</evidence>
<evidence type="ECO:0000256" key="1">
    <source>
        <dbReference type="ARBA" id="ARBA00004123"/>
    </source>
</evidence>
<keyword evidence="7" id="KW-0175">Coiled coil</keyword>
<dbReference type="EnsemblMetazoa" id="XM_022810944">
    <property type="protein sequence ID" value="XP_022666679"/>
    <property type="gene ID" value="LOC111252674"/>
</dbReference>
<comment type="similarity">
    <text evidence="2">Belongs to the HSBP1 family.</text>
</comment>
<evidence type="ECO:0000256" key="7">
    <source>
        <dbReference type="SAM" id="Coils"/>
    </source>
</evidence>
<evidence type="ECO:0000256" key="2">
    <source>
        <dbReference type="ARBA" id="ARBA00006349"/>
    </source>
</evidence>
<dbReference type="InterPro" id="IPR009643">
    <property type="entry name" value="HS1-bd"/>
</dbReference>
<feature type="region of interest" description="Disordered" evidence="8">
    <location>
        <begin position="1"/>
        <end position="38"/>
    </location>
</feature>
<dbReference type="GeneID" id="111252674"/>
<dbReference type="AlphaFoldDB" id="A0A7M7KH16"/>
<dbReference type="FunFam" id="1.20.5.430:FF:000002">
    <property type="entry name" value="Heat shock factor-binding protein 1"/>
    <property type="match status" value="1"/>
</dbReference>
<reference evidence="9" key="1">
    <citation type="submission" date="2021-01" db="UniProtKB">
        <authorList>
            <consortium name="EnsemblMetazoa"/>
        </authorList>
    </citation>
    <scope>IDENTIFICATION</scope>
</reference>
<comment type="function">
    <text evidence="4">Negative regulator of the heat shock response. Negatively affects HSF1 DNA-binding activity. May have a role in the suppression of the activation of the stress response during the aging process.</text>
</comment>
<feature type="coiled-coil region" evidence="7">
    <location>
        <begin position="54"/>
        <end position="81"/>
    </location>
</feature>
<evidence type="ECO:0000256" key="4">
    <source>
        <dbReference type="ARBA" id="ARBA00037689"/>
    </source>
</evidence>
<dbReference type="GO" id="GO:0003714">
    <property type="term" value="F:transcription corepressor activity"/>
    <property type="evidence" value="ECO:0007669"/>
    <property type="project" value="InterPro"/>
</dbReference>
<organism evidence="9 10">
    <name type="scientific">Varroa destructor</name>
    <name type="common">Honeybee mite</name>
    <dbReference type="NCBI Taxonomy" id="109461"/>
    <lineage>
        <taxon>Eukaryota</taxon>
        <taxon>Metazoa</taxon>
        <taxon>Ecdysozoa</taxon>
        <taxon>Arthropoda</taxon>
        <taxon>Chelicerata</taxon>
        <taxon>Arachnida</taxon>
        <taxon>Acari</taxon>
        <taxon>Parasitiformes</taxon>
        <taxon>Mesostigmata</taxon>
        <taxon>Gamasina</taxon>
        <taxon>Dermanyssoidea</taxon>
        <taxon>Varroidae</taxon>
        <taxon>Varroa</taxon>
    </lineage>
</organism>
<evidence type="ECO:0000256" key="5">
    <source>
        <dbReference type="ARBA" id="ARBA00038772"/>
    </source>
</evidence>
<evidence type="ECO:0000256" key="3">
    <source>
        <dbReference type="ARBA" id="ARBA00023242"/>
    </source>
</evidence>
<dbReference type="InParanoid" id="A0A7M7KH16"/>
<dbReference type="PANTHER" id="PTHR19424:SF0">
    <property type="entry name" value="HEAT SHOCK FACTOR BINDING PROTEIN 1"/>
    <property type="match status" value="1"/>
</dbReference>
<dbReference type="GO" id="GO:0005634">
    <property type="term" value="C:nucleus"/>
    <property type="evidence" value="ECO:0007669"/>
    <property type="project" value="UniProtKB-SubCell"/>
</dbReference>
<sequence>MADPQQNTKKNSSFDKKQDGGLQNRPVEPKDLQDLTQHVQDLLQHMQDKFTVMSEQILGRIDDMSHRIEDLERNINDIVAHVGLEAAVTPTGTGPSGGNQHLSHGKDHPADGHREEKQ</sequence>
<evidence type="ECO:0000256" key="6">
    <source>
        <dbReference type="ARBA" id="ARBA00039223"/>
    </source>
</evidence>
<dbReference type="PANTHER" id="PTHR19424">
    <property type="entry name" value="HEAT SHOCK FACTOR BINDING PROTEIN 1"/>
    <property type="match status" value="1"/>
</dbReference>
<evidence type="ECO:0000313" key="10">
    <source>
        <dbReference type="Proteomes" id="UP000594260"/>
    </source>
</evidence>
<keyword evidence="10" id="KW-1185">Reference proteome</keyword>
<comment type="subcellular location">
    <subcellularLocation>
        <location evidence="1">Nucleus</location>
    </subcellularLocation>
</comment>
<dbReference type="RefSeq" id="XP_022666679.1">
    <property type="nucleotide sequence ID" value="XM_022810944.1"/>
</dbReference>